<evidence type="ECO:0000313" key="3">
    <source>
        <dbReference type="Proteomes" id="UP001152797"/>
    </source>
</evidence>
<evidence type="ECO:0000313" key="2">
    <source>
        <dbReference type="EMBL" id="CAL1141375.1"/>
    </source>
</evidence>
<dbReference type="EMBL" id="CAMXCT020001224">
    <property type="protein sequence ID" value="CAL1141375.1"/>
    <property type="molecule type" value="Genomic_DNA"/>
</dbReference>
<comment type="caution">
    <text evidence="1">The sequence shown here is derived from an EMBL/GenBank/DDBJ whole genome shotgun (WGS) entry which is preliminary data.</text>
</comment>
<dbReference type="EMBL" id="CAMXCT010001224">
    <property type="protein sequence ID" value="CAI3988000.1"/>
    <property type="molecule type" value="Genomic_DNA"/>
</dbReference>
<dbReference type="EMBL" id="CAMXCT030001224">
    <property type="protein sequence ID" value="CAL4775312.1"/>
    <property type="molecule type" value="Genomic_DNA"/>
</dbReference>
<organism evidence="1">
    <name type="scientific">Cladocopium goreaui</name>
    <dbReference type="NCBI Taxonomy" id="2562237"/>
    <lineage>
        <taxon>Eukaryota</taxon>
        <taxon>Sar</taxon>
        <taxon>Alveolata</taxon>
        <taxon>Dinophyceae</taxon>
        <taxon>Suessiales</taxon>
        <taxon>Symbiodiniaceae</taxon>
        <taxon>Cladocopium</taxon>
    </lineage>
</organism>
<name>A0A9P1CAK0_9DINO</name>
<accession>A0A9P1CAK0</accession>
<dbReference type="Proteomes" id="UP001152797">
    <property type="component" value="Unassembled WGS sequence"/>
</dbReference>
<evidence type="ECO:0000313" key="1">
    <source>
        <dbReference type="EMBL" id="CAI3988000.1"/>
    </source>
</evidence>
<keyword evidence="3" id="KW-1185">Reference proteome</keyword>
<reference evidence="2" key="2">
    <citation type="submission" date="2024-04" db="EMBL/GenBank/DDBJ databases">
        <authorList>
            <person name="Chen Y."/>
            <person name="Shah S."/>
            <person name="Dougan E. K."/>
            <person name="Thang M."/>
            <person name="Chan C."/>
        </authorList>
    </citation>
    <scope>NUCLEOTIDE SEQUENCE [LARGE SCALE GENOMIC DNA]</scope>
</reference>
<proteinExistence type="predicted"/>
<reference evidence="1" key="1">
    <citation type="submission" date="2022-10" db="EMBL/GenBank/DDBJ databases">
        <authorList>
            <person name="Chen Y."/>
            <person name="Dougan E. K."/>
            <person name="Chan C."/>
            <person name="Rhodes N."/>
            <person name="Thang M."/>
        </authorList>
    </citation>
    <scope>NUCLEOTIDE SEQUENCE</scope>
</reference>
<protein>
    <submittedName>
        <fullName evidence="1">Uncharacterized protein</fullName>
    </submittedName>
</protein>
<sequence length="171" mass="19105">MACSDAAYQECLLKELKLFRDANRVMSEEERRHALRGLNSLVRPRSAPLHALPRISSSPLMAGSPVRLAGLRSRAEFNGTIGEVLDRDPDSHGQLLVRLFPEGASQKLVWVDPGKLQLETSPLHTRAGKQWLTKPLKHLAHHSFKRGPNGGFFSESTTMPLLMRDEHRPTA</sequence>
<dbReference type="AlphaFoldDB" id="A0A9P1CAK0"/>
<gene>
    <name evidence="1" type="ORF">C1SCF055_LOCUS15233</name>
</gene>